<reference evidence="2 3" key="1">
    <citation type="submission" date="2020-05" db="EMBL/GenBank/DDBJ databases">
        <title>Vigna angularis (adzuki bean) Var. LongXiaoDou No. 4 denovo assembly.</title>
        <authorList>
            <person name="Xiang H."/>
        </authorList>
    </citation>
    <scope>NUCLEOTIDE SEQUENCE [LARGE SCALE GENOMIC DNA]</scope>
    <source>
        <tissue evidence="2">Leaf</tissue>
    </source>
</reference>
<dbReference type="AlphaFoldDB" id="A0A8T0L6J4"/>
<evidence type="ECO:0000256" key="1">
    <source>
        <dbReference type="SAM" id="MobiDB-lite"/>
    </source>
</evidence>
<gene>
    <name evidence="2" type="ORF">HKW66_Vig0048600</name>
</gene>
<feature type="region of interest" description="Disordered" evidence="1">
    <location>
        <begin position="81"/>
        <end position="103"/>
    </location>
</feature>
<dbReference type="EMBL" id="JABFOF010000002">
    <property type="protein sequence ID" value="KAG2405605.1"/>
    <property type="molecule type" value="Genomic_DNA"/>
</dbReference>
<organism evidence="2 3">
    <name type="scientific">Phaseolus angularis</name>
    <name type="common">Azuki bean</name>
    <name type="synonym">Vigna angularis</name>
    <dbReference type="NCBI Taxonomy" id="3914"/>
    <lineage>
        <taxon>Eukaryota</taxon>
        <taxon>Viridiplantae</taxon>
        <taxon>Streptophyta</taxon>
        <taxon>Embryophyta</taxon>
        <taxon>Tracheophyta</taxon>
        <taxon>Spermatophyta</taxon>
        <taxon>Magnoliopsida</taxon>
        <taxon>eudicotyledons</taxon>
        <taxon>Gunneridae</taxon>
        <taxon>Pentapetalae</taxon>
        <taxon>rosids</taxon>
        <taxon>fabids</taxon>
        <taxon>Fabales</taxon>
        <taxon>Fabaceae</taxon>
        <taxon>Papilionoideae</taxon>
        <taxon>50 kb inversion clade</taxon>
        <taxon>NPAAA clade</taxon>
        <taxon>indigoferoid/millettioid clade</taxon>
        <taxon>Phaseoleae</taxon>
        <taxon>Vigna</taxon>
    </lineage>
</organism>
<evidence type="ECO:0000313" key="3">
    <source>
        <dbReference type="Proteomes" id="UP000743370"/>
    </source>
</evidence>
<sequence>MNPRNTKGSCVVEIEYEDIETYISYRFKLFVGDVPRVVAIGRVYPGGSTMHTMLMLNGLFRVVVEEIRDVTTLVPVPTMEDHRITQKSPIASHSSLEPKPQPH</sequence>
<evidence type="ECO:0000313" key="2">
    <source>
        <dbReference type="EMBL" id="KAG2405605.1"/>
    </source>
</evidence>
<comment type="caution">
    <text evidence="2">The sequence shown here is derived from an EMBL/GenBank/DDBJ whole genome shotgun (WGS) entry which is preliminary data.</text>
</comment>
<accession>A0A8T0L6J4</accession>
<feature type="compositionally biased region" description="Polar residues" evidence="1">
    <location>
        <begin position="86"/>
        <end position="95"/>
    </location>
</feature>
<protein>
    <submittedName>
        <fullName evidence="2">Uncharacterized protein</fullName>
    </submittedName>
</protein>
<proteinExistence type="predicted"/>
<dbReference type="Proteomes" id="UP000743370">
    <property type="component" value="Unassembled WGS sequence"/>
</dbReference>
<name>A0A8T0L6J4_PHAAN</name>